<accession>A0A1L9PB05</accession>
<feature type="compositionally biased region" description="Polar residues" evidence="1">
    <location>
        <begin position="63"/>
        <end position="73"/>
    </location>
</feature>
<feature type="compositionally biased region" description="Polar residues" evidence="1">
    <location>
        <begin position="531"/>
        <end position="568"/>
    </location>
</feature>
<gene>
    <name evidence="2" type="ORF">ASPVEDRAFT_479704</name>
</gene>
<feature type="compositionally biased region" description="Acidic residues" evidence="1">
    <location>
        <begin position="476"/>
        <end position="485"/>
    </location>
</feature>
<organism evidence="2 3">
    <name type="scientific">Aspergillus versicolor CBS 583.65</name>
    <dbReference type="NCBI Taxonomy" id="1036611"/>
    <lineage>
        <taxon>Eukaryota</taxon>
        <taxon>Fungi</taxon>
        <taxon>Dikarya</taxon>
        <taxon>Ascomycota</taxon>
        <taxon>Pezizomycotina</taxon>
        <taxon>Eurotiomycetes</taxon>
        <taxon>Eurotiomycetidae</taxon>
        <taxon>Eurotiales</taxon>
        <taxon>Aspergillaceae</taxon>
        <taxon>Aspergillus</taxon>
        <taxon>Aspergillus subgen. Nidulantes</taxon>
    </lineage>
</organism>
<sequence>MPYDRVIQDSDDEDELLGEVSPEKTKRVVSNYGEHRDSPVALEQANLDSHIGVNFDEFIEPQNAPQRTLTSSQQRREERWIPVTGRVGSMGNMMTEIGIAQQRLFDDDQQAQYALEPTMPHEYGEIENVAHEMAPRANTLEAHDPQATTAQDSIPSAELQGTNPSDDWSQSISYNIFDSSSHTPSGQLNRADFIRDSGVTIQTEPMQHLEIRRWTSMQGAASSPHDTEPFSSVISPQVTRAKSDNAAPNMVQPSSGSVDELSLPVTTKLPKVEKRGRKKKQVVPPVEEDDEISLPQPREHPPSKPEKRKPGRPPKNAKVAFDDGVATAPHTLADDPFIQPAKHPESAVPDAPEVLTDSATGGGVAQSIIDEPKKDDQVESLITYTPEKTAQVSSKPAKEPKKKKLKRGKTTSVTLTKTYEPGVEDNVIWIDERPITAARDEKPTTKPADPSPNAIEEQPPAPKKRGRKRKKTAEQLEQEAADEPDTQTVIVNEEDNNQAQQNEAHNASTTRAQTPEVEDPIAEDDKPSPNPLSEAQQTTSPAKTSGQVPSHQPLETPQKPNGPSTPSTKGPGKHSPISSTSKVPYRVGLSKKARIAPLLKIIKR</sequence>
<evidence type="ECO:0000313" key="3">
    <source>
        <dbReference type="Proteomes" id="UP000184073"/>
    </source>
</evidence>
<protein>
    <submittedName>
        <fullName evidence="2">Uncharacterized protein</fullName>
    </submittedName>
</protein>
<dbReference type="RefSeq" id="XP_040664473.1">
    <property type="nucleotide sequence ID" value="XM_040813909.1"/>
</dbReference>
<feature type="compositionally biased region" description="Polar residues" evidence="1">
    <location>
        <begin position="380"/>
        <end position="394"/>
    </location>
</feature>
<feature type="compositionally biased region" description="Basic residues" evidence="1">
    <location>
        <begin position="400"/>
        <end position="409"/>
    </location>
</feature>
<dbReference type="Proteomes" id="UP000184073">
    <property type="component" value="Unassembled WGS sequence"/>
</dbReference>
<name>A0A1L9PB05_ASPVE</name>
<evidence type="ECO:0000256" key="1">
    <source>
        <dbReference type="SAM" id="MobiDB-lite"/>
    </source>
</evidence>
<feature type="compositionally biased region" description="Basic and acidic residues" evidence="1">
    <location>
        <begin position="433"/>
        <end position="444"/>
    </location>
</feature>
<dbReference type="OrthoDB" id="5404794at2759"/>
<feature type="region of interest" description="Disordered" evidence="1">
    <location>
        <begin position="238"/>
        <end position="413"/>
    </location>
</feature>
<feature type="region of interest" description="Disordered" evidence="1">
    <location>
        <begin position="58"/>
        <end position="77"/>
    </location>
</feature>
<proteinExistence type="predicted"/>
<feature type="region of interest" description="Disordered" evidence="1">
    <location>
        <begin position="1"/>
        <end position="25"/>
    </location>
</feature>
<keyword evidence="3" id="KW-1185">Reference proteome</keyword>
<feature type="compositionally biased region" description="Basic residues" evidence="1">
    <location>
        <begin position="462"/>
        <end position="471"/>
    </location>
</feature>
<dbReference type="STRING" id="1036611.A0A1L9PB05"/>
<evidence type="ECO:0000313" key="2">
    <source>
        <dbReference type="EMBL" id="OJI98710.1"/>
    </source>
</evidence>
<dbReference type="GeneID" id="63729420"/>
<dbReference type="EMBL" id="KV878126">
    <property type="protein sequence ID" value="OJI98710.1"/>
    <property type="molecule type" value="Genomic_DNA"/>
</dbReference>
<feature type="compositionally biased region" description="Low complexity" evidence="1">
    <location>
        <begin position="497"/>
        <end position="507"/>
    </location>
</feature>
<dbReference type="VEuPathDB" id="FungiDB:ASPVEDRAFT_479704"/>
<feature type="region of interest" description="Disordered" evidence="1">
    <location>
        <begin position="143"/>
        <end position="166"/>
    </location>
</feature>
<dbReference type="AlphaFoldDB" id="A0A1L9PB05"/>
<feature type="compositionally biased region" description="Polar residues" evidence="1">
    <location>
        <begin position="146"/>
        <end position="166"/>
    </location>
</feature>
<reference evidence="3" key="1">
    <citation type="journal article" date="2017" name="Genome Biol.">
        <title>Comparative genomics reveals high biological diversity and specific adaptations in the industrially and medically important fungal genus Aspergillus.</title>
        <authorList>
            <person name="de Vries R.P."/>
            <person name="Riley R."/>
            <person name="Wiebenga A."/>
            <person name="Aguilar-Osorio G."/>
            <person name="Amillis S."/>
            <person name="Uchima C.A."/>
            <person name="Anderluh G."/>
            <person name="Asadollahi M."/>
            <person name="Askin M."/>
            <person name="Barry K."/>
            <person name="Battaglia E."/>
            <person name="Bayram O."/>
            <person name="Benocci T."/>
            <person name="Braus-Stromeyer S.A."/>
            <person name="Caldana C."/>
            <person name="Canovas D."/>
            <person name="Cerqueira G.C."/>
            <person name="Chen F."/>
            <person name="Chen W."/>
            <person name="Choi C."/>
            <person name="Clum A."/>
            <person name="Dos Santos R.A."/>
            <person name="Damasio A.R."/>
            <person name="Diallinas G."/>
            <person name="Emri T."/>
            <person name="Fekete E."/>
            <person name="Flipphi M."/>
            <person name="Freyberg S."/>
            <person name="Gallo A."/>
            <person name="Gournas C."/>
            <person name="Habgood R."/>
            <person name="Hainaut M."/>
            <person name="Harispe M.L."/>
            <person name="Henrissat B."/>
            <person name="Hilden K.S."/>
            <person name="Hope R."/>
            <person name="Hossain A."/>
            <person name="Karabika E."/>
            <person name="Karaffa L."/>
            <person name="Karanyi Z."/>
            <person name="Krasevec N."/>
            <person name="Kuo A."/>
            <person name="Kusch H."/>
            <person name="LaButti K."/>
            <person name="Lagendijk E.L."/>
            <person name="Lapidus A."/>
            <person name="Levasseur A."/>
            <person name="Lindquist E."/>
            <person name="Lipzen A."/>
            <person name="Logrieco A.F."/>
            <person name="MacCabe A."/>
            <person name="Maekelae M.R."/>
            <person name="Malavazi I."/>
            <person name="Melin P."/>
            <person name="Meyer V."/>
            <person name="Mielnichuk N."/>
            <person name="Miskei M."/>
            <person name="Molnar A.P."/>
            <person name="Mule G."/>
            <person name="Ngan C.Y."/>
            <person name="Orejas M."/>
            <person name="Orosz E."/>
            <person name="Ouedraogo J.P."/>
            <person name="Overkamp K.M."/>
            <person name="Park H.-S."/>
            <person name="Perrone G."/>
            <person name="Piumi F."/>
            <person name="Punt P.J."/>
            <person name="Ram A.F."/>
            <person name="Ramon A."/>
            <person name="Rauscher S."/>
            <person name="Record E."/>
            <person name="Riano-Pachon D.M."/>
            <person name="Robert V."/>
            <person name="Roehrig J."/>
            <person name="Ruller R."/>
            <person name="Salamov A."/>
            <person name="Salih N.S."/>
            <person name="Samson R.A."/>
            <person name="Sandor E."/>
            <person name="Sanguinetti M."/>
            <person name="Schuetze T."/>
            <person name="Sepcic K."/>
            <person name="Shelest E."/>
            <person name="Sherlock G."/>
            <person name="Sophianopoulou V."/>
            <person name="Squina F.M."/>
            <person name="Sun H."/>
            <person name="Susca A."/>
            <person name="Todd R.B."/>
            <person name="Tsang A."/>
            <person name="Unkles S.E."/>
            <person name="van de Wiele N."/>
            <person name="van Rossen-Uffink D."/>
            <person name="Oliveira J.V."/>
            <person name="Vesth T.C."/>
            <person name="Visser J."/>
            <person name="Yu J.-H."/>
            <person name="Zhou M."/>
            <person name="Andersen M.R."/>
            <person name="Archer D.B."/>
            <person name="Baker S.E."/>
            <person name="Benoit I."/>
            <person name="Brakhage A.A."/>
            <person name="Braus G.H."/>
            <person name="Fischer R."/>
            <person name="Frisvad J.C."/>
            <person name="Goldman G.H."/>
            <person name="Houbraken J."/>
            <person name="Oakley B."/>
            <person name="Pocsi I."/>
            <person name="Scazzocchio C."/>
            <person name="Seiboth B."/>
            <person name="vanKuyk P.A."/>
            <person name="Wortman J."/>
            <person name="Dyer P.S."/>
            <person name="Grigoriev I.V."/>
        </authorList>
    </citation>
    <scope>NUCLEOTIDE SEQUENCE [LARGE SCALE GENOMIC DNA]</scope>
    <source>
        <strain evidence="3">CBS 583.65</strain>
    </source>
</reference>
<feature type="region of interest" description="Disordered" evidence="1">
    <location>
        <begin position="433"/>
        <end position="592"/>
    </location>
</feature>